<dbReference type="Pfam" id="PF00144">
    <property type="entry name" value="Beta-lactamase"/>
    <property type="match status" value="1"/>
</dbReference>
<dbReference type="GO" id="GO:0016787">
    <property type="term" value="F:hydrolase activity"/>
    <property type="evidence" value="ECO:0007669"/>
    <property type="project" value="UniProtKB-KW"/>
</dbReference>
<dbReference type="Gene3D" id="3.40.710.10">
    <property type="entry name" value="DD-peptidase/beta-lactamase superfamily"/>
    <property type="match status" value="1"/>
</dbReference>
<evidence type="ECO:0000259" key="1">
    <source>
        <dbReference type="Pfam" id="PF00144"/>
    </source>
</evidence>
<proteinExistence type="predicted"/>
<comment type="caution">
    <text evidence="2">The sequence shown here is derived from an EMBL/GenBank/DDBJ whole genome shotgun (WGS) entry which is preliminary data.</text>
</comment>
<reference evidence="3" key="1">
    <citation type="journal article" date="2019" name="Int. J. Syst. Evol. Microbiol.">
        <title>The Global Catalogue of Microorganisms (GCM) 10K type strain sequencing project: providing services to taxonomists for standard genome sequencing and annotation.</title>
        <authorList>
            <consortium name="The Broad Institute Genomics Platform"/>
            <consortium name="The Broad Institute Genome Sequencing Center for Infectious Disease"/>
            <person name="Wu L."/>
            <person name="Ma J."/>
        </authorList>
    </citation>
    <scope>NUCLEOTIDE SEQUENCE [LARGE SCALE GENOMIC DNA]</scope>
    <source>
        <strain evidence="3">TBRC 7912</strain>
    </source>
</reference>
<organism evidence="2 3">
    <name type="scientific">Streptosporangium jomthongense</name>
    <dbReference type="NCBI Taxonomy" id="1193683"/>
    <lineage>
        <taxon>Bacteria</taxon>
        <taxon>Bacillati</taxon>
        <taxon>Actinomycetota</taxon>
        <taxon>Actinomycetes</taxon>
        <taxon>Streptosporangiales</taxon>
        <taxon>Streptosporangiaceae</taxon>
        <taxon>Streptosporangium</taxon>
    </lineage>
</organism>
<dbReference type="EMBL" id="JBHSBC010000049">
    <property type="protein sequence ID" value="MFC3985811.1"/>
    <property type="molecule type" value="Genomic_DNA"/>
</dbReference>
<evidence type="ECO:0000313" key="2">
    <source>
        <dbReference type="EMBL" id="MFC3985811.1"/>
    </source>
</evidence>
<dbReference type="RefSeq" id="WP_386195949.1">
    <property type="nucleotide sequence ID" value="NZ_JBHSBC010000049.1"/>
</dbReference>
<dbReference type="InterPro" id="IPR050491">
    <property type="entry name" value="AmpC-like"/>
</dbReference>
<feature type="domain" description="Beta-lactamase-related" evidence="1">
    <location>
        <begin position="10"/>
        <end position="328"/>
    </location>
</feature>
<dbReference type="EC" id="3.-.-.-" evidence="2"/>
<gene>
    <name evidence="2" type="ORF">ACFOYY_37185</name>
</gene>
<evidence type="ECO:0000313" key="3">
    <source>
        <dbReference type="Proteomes" id="UP001595698"/>
    </source>
</evidence>
<name>A0ABV8FD71_9ACTN</name>
<dbReference type="PANTHER" id="PTHR46825">
    <property type="entry name" value="D-ALANYL-D-ALANINE-CARBOXYPEPTIDASE/ENDOPEPTIDASE AMPH"/>
    <property type="match status" value="1"/>
</dbReference>
<keyword evidence="3" id="KW-1185">Reference proteome</keyword>
<keyword evidence="2" id="KW-0378">Hydrolase</keyword>
<accession>A0ABV8FD71</accession>
<dbReference type="InterPro" id="IPR012338">
    <property type="entry name" value="Beta-lactam/transpept-like"/>
</dbReference>
<dbReference type="Proteomes" id="UP001595698">
    <property type="component" value="Unassembled WGS sequence"/>
</dbReference>
<protein>
    <submittedName>
        <fullName evidence="2">Serine hydrolase domain-containing protein</fullName>
        <ecNumber evidence="2">3.-.-.-</ecNumber>
    </submittedName>
</protein>
<sequence length="510" mass="54280">MDLELVKREVAALVGPGAPGLAVGVYADGKALLTTAQGMACVEFGVPVDAHTRFDIASVSKQFTAACVMLLARDGRLSLDDDIRKHIPDLALTVPVTLRQCLQHTGGLPEWYTLQAFTGTPFTALTEERLLDEVRGIRHTAFPPGTDFSYSNTGYVLAAVVVRTVSGSSLAEFARERIFGPLGMDDTLFRDDTTLPLPRLAYGYGNADGEPKRADTLESAVGDGGVVTSVADLAPWFGFLADGRVLGDDLRRQLLEPTVLADGTALRYASGIYHTPMAGSAGYGHAGGVPGYLSNLLYLPEAGFGVAVLSNQTAVDPVRLSERLARALLGEVPGALFEPAETVDPAVEVPAGHWHDPVGDAFLTLEAAENGRVRLDRSGDVTEFALAKDGRWYGLGDADGLWLERRDGELALDSGLGARRPIVYRPCQAPGTEPMPGGAYHSEELDVRVTVRDGVLRAGRELRLPVEPAPAGVWQAGPFTLRPDGDDLLISGGGLRRMRFTGEPGGDLRG</sequence>
<dbReference type="SUPFAM" id="SSF56601">
    <property type="entry name" value="beta-lactamase/transpeptidase-like"/>
    <property type="match status" value="1"/>
</dbReference>
<dbReference type="PANTHER" id="PTHR46825:SF9">
    <property type="entry name" value="BETA-LACTAMASE-RELATED DOMAIN-CONTAINING PROTEIN"/>
    <property type="match status" value="1"/>
</dbReference>
<dbReference type="InterPro" id="IPR001466">
    <property type="entry name" value="Beta-lactam-related"/>
</dbReference>